<evidence type="ECO:0000256" key="9">
    <source>
        <dbReference type="ARBA" id="ARBA00043995"/>
    </source>
</evidence>
<keyword evidence="15" id="KW-1185">Reference proteome</keyword>
<keyword evidence="4" id="KW-0997">Cell inner membrane</keyword>
<dbReference type="AlphaFoldDB" id="A0A7M1LDX7"/>
<gene>
    <name evidence="14" type="primary">waaC</name>
    <name evidence="14" type="ORF">IMC76_06035</name>
</gene>
<evidence type="ECO:0000256" key="2">
    <source>
        <dbReference type="ARBA" id="ARBA00004713"/>
    </source>
</evidence>
<protein>
    <recommendedName>
        <fullName evidence="11">Lipopolysaccharide heptosyltransferase 1</fullName>
        <ecNumber evidence="10">2.4.99.23</ecNumber>
    </recommendedName>
    <alternativeName>
        <fullName evidence="12">ADP-heptose:lipopolysaccharide heptosyltransferase I</fullName>
    </alternativeName>
</protein>
<dbReference type="GO" id="GO:0005829">
    <property type="term" value="C:cytosol"/>
    <property type="evidence" value="ECO:0007669"/>
    <property type="project" value="TreeGrafter"/>
</dbReference>
<dbReference type="EMBL" id="CP063078">
    <property type="protein sequence ID" value="QOQ86777.1"/>
    <property type="molecule type" value="Genomic_DNA"/>
</dbReference>
<evidence type="ECO:0000256" key="5">
    <source>
        <dbReference type="ARBA" id="ARBA00022676"/>
    </source>
</evidence>
<dbReference type="RefSeq" id="WP_025803237.1">
    <property type="nucleotide sequence ID" value="NZ_CP053842.1"/>
</dbReference>
<reference evidence="14 15" key="1">
    <citation type="submission" date="2020-10" db="EMBL/GenBank/DDBJ databases">
        <title>Campylobacter and Helicobacter PacBio genomes.</title>
        <authorList>
            <person name="Lane C."/>
        </authorList>
    </citation>
    <scope>NUCLEOTIDE SEQUENCE [LARGE SCALE GENOMIC DNA]</scope>
    <source>
        <strain evidence="14 15">2016D-0077</strain>
    </source>
</reference>
<keyword evidence="3" id="KW-1003">Cell membrane</keyword>
<evidence type="ECO:0000256" key="13">
    <source>
        <dbReference type="ARBA" id="ARBA00049201"/>
    </source>
</evidence>
<evidence type="ECO:0000256" key="11">
    <source>
        <dbReference type="ARBA" id="ARBA00044190"/>
    </source>
</evidence>
<accession>A0A7M1LDX7</accession>
<dbReference type="GO" id="GO:0005886">
    <property type="term" value="C:plasma membrane"/>
    <property type="evidence" value="ECO:0007669"/>
    <property type="project" value="UniProtKB-SubCell"/>
</dbReference>
<evidence type="ECO:0000256" key="7">
    <source>
        <dbReference type="ARBA" id="ARBA00022985"/>
    </source>
</evidence>
<evidence type="ECO:0000256" key="1">
    <source>
        <dbReference type="ARBA" id="ARBA00004515"/>
    </source>
</evidence>
<dbReference type="Gene3D" id="3.40.50.2000">
    <property type="entry name" value="Glycogen Phosphorylase B"/>
    <property type="match status" value="2"/>
</dbReference>
<evidence type="ECO:0000256" key="4">
    <source>
        <dbReference type="ARBA" id="ARBA00022519"/>
    </source>
</evidence>
<dbReference type="EC" id="2.4.99.23" evidence="10"/>
<evidence type="ECO:0000256" key="6">
    <source>
        <dbReference type="ARBA" id="ARBA00022679"/>
    </source>
</evidence>
<dbReference type="GO" id="GO:0009244">
    <property type="term" value="P:lipopolysaccharide core region biosynthetic process"/>
    <property type="evidence" value="ECO:0007669"/>
    <property type="project" value="InterPro"/>
</dbReference>
<dbReference type="SUPFAM" id="SSF53756">
    <property type="entry name" value="UDP-Glycosyltransferase/glycogen phosphorylase"/>
    <property type="match status" value="1"/>
</dbReference>
<evidence type="ECO:0000313" key="14">
    <source>
        <dbReference type="EMBL" id="QOQ86777.1"/>
    </source>
</evidence>
<dbReference type="InterPro" id="IPR011908">
    <property type="entry name" value="LipoPS_heptosylTferase-I"/>
</dbReference>
<comment type="catalytic activity">
    <reaction evidence="13">
        <text>an alpha-Kdo-(2-&gt;4)-alpha-Kdo-(2-&gt;6)-lipid A + ADP-L-glycero-beta-D-manno-heptose = an L-alpha-D-Hep-(1-&gt;5)-[alpha-Kdo-(2-&gt;4)]-alpha-Kdo-(2-&gt;6)-lipid A + ADP + H(+)</text>
        <dbReference type="Rhea" id="RHEA:74067"/>
        <dbReference type="ChEBI" id="CHEBI:15378"/>
        <dbReference type="ChEBI" id="CHEBI:61506"/>
        <dbReference type="ChEBI" id="CHEBI:176431"/>
        <dbReference type="ChEBI" id="CHEBI:193068"/>
        <dbReference type="ChEBI" id="CHEBI:456216"/>
        <dbReference type="EC" id="2.4.99.23"/>
    </reaction>
</comment>
<evidence type="ECO:0000313" key="15">
    <source>
        <dbReference type="Proteomes" id="UP000594749"/>
    </source>
</evidence>
<dbReference type="GO" id="GO:0008713">
    <property type="term" value="F:ADP-heptose-lipopolysaccharide heptosyltransferase activity"/>
    <property type="evidence" value="ECO:0007669"/>
    <property type="project" value="TreeGrafter"/>
</dbReference>
<dbReference type="Pfam" id="PF01075">
    <property type="entry name" value="Glyco_transf_9"/>
    <property type="match status" value="1"/>
</dbReference>
<dbReference type="PANTHER" id="PTHR30160">
    <property type="entry name" value="TETRAACYLDISACCHARIDE 4'-KINASE-RELATED"/>
    <property type="match status" value="1"/>
</dbReference>
<evidence type="ECO:0000256" key="8">
    <source>
        <dbReference type="ARBA" id="ARBA00023136"/>
    </source>
</evidence>
<comment type="subcellular location">
    <subcellularLocation>
        <location evidence="1">Cell inner membrane</location>
        <topology evidence="1">Peripheral membrane protein</topology>
        <orientation evidence="1">Cytoplasmic side</orientation>
    </subcellularLocation>
</comment>
<comment type="similarity">
    <text evidence="9">Belongs to the glycosyltransferase 9 family.</text>
</comment>
<keyword evidence="6 14" id="KW-0808">Transferase</keyword>
<dbReference type="InterPro" id="IPR051199">
    <property type="entry name" value="LPS_LOS_Heptosyltrfase"/>
</dbReference>
<evidence type="ECO:0000256" key="10">
    <source>
        <dbReference type="ARBA" id="ARBA00044041"/>
    </source>
</evidence>
<evidence type="ECO:0000256" key="12">
    <source>
        <dbReference type="ARBA" id="ARBA00044330"/>
    </source>
</evidence>
<dbReference type="NCBIfam" id="TIGR02193">
    <property type="entry name" value="heptsyl_trn_I"/>
    <property type="match status" value="1"/>
</dbReference>
<dbReference type="OrthoDB" id="9760688at2"/>
<comment type="pathway">
    <text evidence="2">Bacterial outer membrane biogenesis; LPS core biosynthesis.</text>
</comment>
<keyword evidence="7" id="KW-0448">Lipopolysaccharide biosynthesis</keyword>
<sequence>MKICIVKLSAFGDIVHSSVVLQFIKTHFKTAEIWWVCEDRFANLLENHALISGIIKLNLKDKKFIQSYKSLRNAPKFDIILDLQGLIKSAIVARILGKNIVGFDKNSIRESLASLFYSKKIACDYSQNIIIRNLTLVSKGLNFEFSKQEILDKNPCFIYKDQKESNSEKKGILIVVGSSVKTKIYPKFTEVINSLKEYEIYLSANTKSELEMANKISKQTHAKILKPTTLSDLAKNIRNFALVIGADSGPTHLAWAQNVPSITIYGYTPHFRNSFETSINLTIHSGKEIDPKKLDKNDFCISKIEPKSIVNLAKELLK</sequence>
<proteinExistence type="inferred from homology"/>
<name>A0A7M1LDX7_9BACT</name>
<dbReference type="CDD" id="cd03789">
    <property type="entry name" value="GT9_LPS_heptosyltransferase"/>
    <property type="match status" value="1"/>
</dbReference>
<dbReference type="PANTHER" id="PTHR30160:SF19">
    <property type="entry name" value="LIPOPOLYSACCHARIDE HEPTOSYLTRANSFERASE 1"/>
    <property type="match status" value="1"/>
</dbReference>
<evidence type="ECO:0000256" key="3">
    <source>
        <dbReference type="ARBA" id="ARBA00022475"/>
    </source>
</evidence>
<keyword evidence="5" id="KW-0328">Glycosyltransferase</keyword>
<keyword evidence="8" id="KW-0472">Membrane</keyword>
<dbReference type="Proteomes" id="UP000594749">
    <property type="component" value="Chromosome"/>
</dbReference>
<organism evidence="14 15">
    <name type="scientific">Campylobacter corcagiensis</name>
    <dbReference type="NCBI Taxonomy" id="1448857"/>
    <lineage>
        <taxon>Bacteria</taxon>
        <taxon>Pseudomonadati</taxon>
        <taxon>Campylobacterota</taxon>
        <taxon>Epsilonproteobacteria</taxon>
        <taxon>Campylobacterales</taxon>
        <taxon>Campylobacteraceae</taxon>
        <taxon>Campylobacter</taxon>
    </lineage>
</organism>
<dbReference type="InterPro" id="IPR002201">
    <property type="entry name" value="Glyco_trans_9"/>
</dbReference>